<protein>
    <submittedName>
        <fullName evidence="1">23542_t:CDS:1</fullName>
    </submittedName>
</protein>
<proteinExistence type="predicted"/>
<comment type="caution">
    <text evidence="1">The sequence shown here is derived from an EMBL/GenBank/DDBJ whole genome shotgun (WGS) entry which is preliminary data.</text>
</comment>
<dbReference type="EMBL" id="CAJVQB010084530">
    <property type="protein sequence ID" value="CAG8846690.1"/>
    <property type="molecule type" value="Genomic_DNA"/>
</dbReference>
<gene>
    <name evidence="1" type="ORF">GMARGA_LOCUS38283</name>
</gene>
<organism evidence="1 2">
    <name type="scientific">Gigaspora margarita</name>
    <dbReference type="NCBI Taxonomy" id="4874"/>
    <lineage>
        <taxon>Eukaryota</taxon>
        <taxon>Fungi</taxon>
        <taxon>Fungi incertae sedis</taxon>
        <taxon>Mucoromycota</taxon>
        <taxon>Glomeromycotina</taxon>
        <taxon>Glomeromycetes</taxon>
        <taxon>Diversisporales</taxon>
        <taxon>Gigasporaceae</taxon>
        <taxon>Gigaspora</taxon>
    </lineage>
</organism>
<feature type="non-terminal residue" evidence="1">
    <location>
        <position position="44"/>
    </location>
</feature>
<accession>A0ABN7X3D3</accession>
<reference evidence="1 2" key="1">
    <citation type="submission" date="2021-06" db="EMBL/GenBank/DDBJ databases">
        <authorList>
            <person name="Kallberg Y."/>
            <person name="Tangrot J."/>
            <person name="Rosling A."/>
        </authorList>
    </citation>
    <scope>NUCLEOTIDE SEQUENCE [LARGE SCALE GENOMIC DNA]</scope>
    <source>
        <strain evidence="1 2">120-4 pot B 10/14</strain>
    </source>
</reference>
<dbReference type="Proteomes" id="UP000789901">
    <property type="component" value="Unassembled WGS sequence"/>
</dbReference>
<feature type="non-terminal residue" evidence="1">
    <location>
        <position position="1"/>
    </location>
</feature>
<evidence type="ECO:0000313" key="2">
    <source>
        <dbReference type="Proteomes" id="UP000789901"/>
    </source>
</evidence>
<name>A0ABN7X3D3_GIGMA</name>
<keyword evidence="2" id="KW-1185">Reference proteome</keyword>
<evidence type="ECO:0000313" key="1">
    <source>
        <dbReference type="EMBL" id="CAG8846690.1"/>
    </source>
</evidence>
<sequence length="44" mass="5101">LNFLQMCYPPILLVLKISEKELLEVKYENNESSSGLLFKNNKSI</sequence>